<accession>A0A080M0Z0</accession>
<name>A0A080M0Z0_9PROT</name>
<protein>
    <submittedName>
        <fullName evidence="2">Uncharacterized protein</fullName>
    </submittedName>
</protein>
<gene>
    <name evidence="2" type="ORF">AW09_000761</name>
</gene>
<reference evidence="2 3" key="1">
    <citation type="submission" date="2014-02" db="EMBL/GenBank/DDBJ databases">
        <title>Expanding our view of genomic diversity in Candidatus Accumulibacter clades.</title>
        <authorList>
            <person name="Skennerton C.T."/>
            <person name="Barr J.J."/>
            <person name="Slater F.R."/>
            <person name="Bond P.L."/>
            <person name="Tyson G.W."/>
        </authorList>
    </citation>
    <scope>NUCLEOTIDE SEQUENCE [LARGE SCALE GENOMIC DNA]</scope>
    <source>
        <strain evidence="3">BA-91</strain>
    </source>
</reference>
<evidence type="ECO:0000313" key="2">
    <source>
        <dbReference type="EMBL" id="KFB73965.1"/>
    </source>
</evidence>
<dbReference type="EMBL" id="JDVG02000129">
    <property type="protein sequence ID" value="KFB73965.1"/>
    <property type="molecule type" value="Genomic_DNA"/>
</dbReference>
<evidence type="ECO:0000313" key="3">
    <source>
        <dbReference type="Proteomes" id="UP000020077"/>
    </source>
</evidence>
<feature type="region of interest" description="Disordered" evidence="1">
    <location>
        <begin position="1"/>
        <end position="35"/>
    </location>
</feature>
<sequence>MAAEMTWVTIEPPSLSEIQPPTGRIAAPTKGPIQA</sequence>
<dbReference type="Proteomes" id="UP000020077">
    <property type="component" value="Unassembled WGS sequence"/>
</dbReference>
<comment type="caution">
    <text evidence="2">The sequence shown here is derived from an EMBL/GenBank/DDBJ whole genome shotgun (WGS) entry which is preliminary data.</text>
</comment>
<proteinExistence type="predicted"/>
<dbReference type="AlphaFoldDB" id="A0A080M0Z0"/>
<organism evidence="2 3">
    <name type="scientific">Candidatus Accumulibacter phosphatis</name>
    <dbReference type="NCBI Taxonomy" id="327160"/>
    <lineage>
        <taxon>Bacteria</taxon>
        <taxon>Pseudomonadati</taxon>
        <taxon>Pseudomonadota</taxon>
        <taxon>Betaproteobacteria</taxon>
        <taxon>Candidatus Accumulibacter</taxon>
    </lineage>
</organism>
<evidence type="ECO:0000256" key="1">
    <source>
        <dbReference type="SAM" id="MobiDB-lite"/>
    </source>
</evidence>